<comment type="caution">
    <text evidence="2">The sequence shown here is derived from an EMBL/GenBank/DDBJ whole genome shotgun (WGS) entry which is preliminary data.</text>
</comment>
<organism evidence="2 3">
    <name type="scientific">Cryptolaemus montrouzieri</name>
    <dbReference type="NCBI Taxonomy" id="559131"/>
    <lineage>
        <taxon>Eukaryota</taxon>
        <taxon>Metazoa</taxon>
        <taxon>Ecdysozoa</taxon>
        <taxon>Arthropoda</taxon>
        <taxon>Hexapoda</taxon>
        <taxon>Insecta</taxon>
        <taxon>Pterygota</taxon>
        <taxon>Neoptera</taxon>
        <taxon>Endopterygota</taxon>
        <taxon>Coleoptera</taxon>
        <taxon>Polyphaga</taxon>
        <taxon>Cucujiformia</taxon>
        <taxon>Coccinelloidea</taxon>
        <taxon>Coccinellidae</taxon>
        <taxon>Scymninae</taxon>
        <taxon>Scymnini</taxon>
        <taxon>Cryptolaemus</taxon>
    </lineage>
</organism>
<dbReference type="AlphaFoldDB" id="A0ABD2NVM9"/>
<accession>A0ABD2NVM9</accession>
<keyword evidence="3" id="KW-1185">Reference proteome</keyword>
<protein>
    <submittedName>
        <fullName evidence="2">Uncharacterized protein</fullName>
    </submittedName>
</protein>
<feature type="region of interest" description="Disordered" evidence="1">
    <location>
        <begin position="170"/>
        <end position="193"/>
    </location>
</feature>
<evidence type="ECO:0000313" key="3">
    <source>
        <dbReference type="Proteomes" id="UP001516400"/>
    </source>
</evidence>
<name>A0ABD2NVM9_9CUCU</name>
<evidence type="ECO:0000313" key="2">
    <source>
        <dbReference type="EMBL" id="KAL3282477.1"/>
    </source>
</evidence>
<proteinExistence type="predicted"/>
<dbReference type="EMBL" id="JABFTP020000144">
    <property type="protein sequence ID" value="KAL3282477.1"/>
    <property type="molecule type" value="Genomic_DNA"/>
</dbReference>
<dbReference type="Proteomes" id="UP001516400">
    <property type="component" value="Unassembled WGS sequence"/>
</dbReference>
<evidence type="ECO:0000256" key="1">
    <source>
        <dbReference type="SAM" id="MobiDB-lite"/>
    </source>
</evidence>
<sequence length="244" mass="28407">MDNLVFRLMSDNYWFQKKLENLVISFTNGIAEIDFHAPSTSNWKFLIHQRTMLVNNKIQLPNGPNHTSTDLQGHYRQSTETTGMYSPFKKHVSRAPQITPSKNCANLKIIPSQAPLLPPLDYPRRHLPSTELCKNSHSLPQLEGIYENSPNLSHRNLNISHSEVPCIERPYTPNEKRYNPNFGKKMTENKPRPRSSCIYENIQVKDDFCGRNNVYRVDFNPPNIRVNQFPTPEFSQMYIQDNFE</sequence>
<gene>
    <name evidence="2" type="ORF">HHI36_005660</name>
</gene>
<reference evidence="2 3" key="1">
    <citation type="journal article" date="2021" name="BMC Biol.">
        <title>Horizontally acquired antibacterial genes associated with adaptive radiation of ladybird beetles.</title>
        <authorList>
            <person name="Li H.S."/>
            <person name="Tang X.F."/>
            <person name="Huang Y.H."/>
            <person name="Xu Z.Y."/>
            <person name="Chen M.L."/>
            <person name="Du X.Y."/>
            <person name="Qiu B.Y."/>
            <person name="Chen P.T."/>
            <person name="Zhang W."/>
            <person name="Slipinski A."/>
            <person name="Escalona H.E."/>
            <person name="Waterhouse R.M."/>
            <person name="Zwick A."/>
            <person name="Pang H."/>
        </authorList>
    </citation>
    <scope>NUCLEOTIDE SEQUENCE [LARGE SCALE GENOMIC DNA]</scope>
    <source>
        <strain evidence="2">SYSU2018</strain>
    </source>
</reference>